<evidence type="ECO:0000256" key="1">
    <source>
        <dbReference type="SAM" id="MobiDB-lite"/>
    </source>
</evidence>
<evidence type="ECO:0000313" key="2">
    <source>
        <dbReference type="EMBL" id="KAK8524892.1"/>
    </source>
</evidence>
<organism evidence="2 3">
    <name type="scientific">Hibiscus sabdariffa</name>
    <name type="common">roselle</name>
    <dbReference type="NCBI Taxonomy" id="183260"/>
    <lineage>
        <taxon>Eukaryota</taxon>
        <taxon>Viridiplantae</taxon>
        <taxon>Streptophyta</taxon>
        <taxon>Embryophyta</taxon>
        <taxon>Tracheophyta</taxon>
        <taxon>Spermatophyta</taxon>
        <taxon>Magnoliopsida</taxon>
        <taxon>eudicotyledons</taxon>
        <taxon>Gunneridae</taxon>
        <taxon>Pentapetalae</taxon>
        <taxon>rosids</taxon>
        <taxon>malvids</taxon>
        <taxon>Malvales</taxon>
        <taxon>Malvaceae</taxon>
        <taxon>Malvoideae</taxon>
        <taxon>Hibiscus</taxon>
    </lineage>
</organism>
<sequence length="82" mass="9540">MDKLFETLNWARFFKELKSDIDPERLFQQRARSEGSCPVNELRRRLTVQLSEVTENANEYLAGESNTSVGEEEEENVGEIMK</sequence>
<accession>A0ABR2CXI9</accession>
<protein>
    <submittedName>
        <fullName evidence="2">Uncharacterized protein</fullName>
    </submittedName>
</protein>
<proteinExistence type="predicted"/>
<evidence type="ECO:0000313" key="3">
    <source>
        <dbReference type="Proteomes" id="UP001472677"/>
    </source>
</evidence>
<keyword evidence="3" id="KW-1185">Reference proteome</keyword>
<feature type="compositionally biased region" description="Acidic residues" evidence="1">
    <location>
        <begin position="70"/>
        <end position="82"/>
    </location>
</feature>
<feature type="region of interest" description="Disordered" evidence="1">
    <location>
        <begin position="63"/>
        <end position="82"/>
    </location>
</feature>
<dbReference type="EMBL" id="JBBPBM010000041">
    <property type="protein sequence ID" value="KAK8524892.1"/>
    <property type="molecule type" value="Genomic_DNA"/>
</dbReference>
<dbReference type="Proteomes" id="UP001472677">
    <property type="component" value="Unassembled WGS sequence"/>
</dbReference>
<reference evidence="2 3" key="1">
    <citation type="journal article" date="2024" name="G3 (Bethesda)">
        <title>Genome assembly of Hibiscus sabdariffa L. provides insights into metabolisms of medicinal natural products.</title>
        <authorList>
            <person name="Kim T."/>
        </authorList>
    </citation>
    <scope>NUCLEOTIDE SEQUENCE [LARGE SCALE GENOMIC DNA]</scope>
    <source>
        <strain evidence="2">TK-2024</strain>
        <tissue evidence="2">Old leaves</tissue>
    </source>
</reference>
<name>A0ABR2CXI9_9ROSI</name>
<gene>
    <name evidence="2" type="ORF">V6N12_029744</name>
</gene>
<comment type="caution">
    <text evidence="2">The sequence shown here is derived from an EMBL/GenBank/DDBJ whole genome shotgun (WGS) entry which is preliminary data.</text>
</comment>